<reference evidence="2 3" key="1">
    <citation type="journal article" date="2011" name="Proc. Natl. Acad. Sci. U.S.A.">
        <title>Comparative genomics of xylose-fermenting fungi for enhanced biofuel production.</title>
        <authorList>
            <person name="Wohlbach D.J."/>
            <person name="Kuo A."/>
            <person name="Sato T.K."/>
            <person name="Potts K.M."/>
            <person name="Salamov A.A."/>
            <person name="LaButti K.M."/>
            <person name="Sun H."/>
            <person name="Clum A."/>
            <person name="Pangilinan J.L."/>
            <person name="Lindquist E.A."/>
            <person name="Lucas S."/>
            <person name="Lapidus A."/>
            <person name="Jin M."/>
            <person name="Gunawan C."/>
            <person name="Balan V."/>
            <person name="Dale B.E."/>
            <person name="Jeffries T.W."/>
            <person name="Zinkel R."/>
            <person name="Barry K.W."/>
            <person name="Grigoriev I.V."/>
            <person name="Gasch A.P."/>
        </authorList>
    </citation>
    <scope>NUCLEOTIDE SEQUENCE [LARGE SCALE GENOMIC DNA]</scope>
    <source>
        <strain evidence="2">ATCC 10573</strain>
        <strain evidence="3">ATCC 10573 / BCRC 21748 / CBS 615 / JCM 9827 / NBRC 10315 / NRRL Y-1498 / VKM Y-70</strain>
    </source>
</reference>
<feature type="compositionally biased region" description="Basic residues" evidence="1">
    <location>
        <begin position="318"/>
        <end position="327"/>
    </location>
</feature>
<dbReference type="OrthoDB" id="278430at2759"/>
<evidence type="ECO:0008006" key="4">
    <source>
        <dbReference type="Google" id="ProtNLM"/>
    </source>
</evidence>
<dbReference type="GO" id="GO:0003676">
    <property type="term" value="F:nucleic acid binding"/>
    <property type="evidence" value="ECO:0007669"/>
    <property type="project" value="InterPro"/>
</dbReference>
<dbReference type="AlphaFoldDB" id="G3B8S9"/>
<feature type="compositionally biased region" description="Low complexity" evidence="1">
    <location>
        <begin position="142"/>
        <end position="157"/>
    </location>
</feature>
<dbReference type="eggNOG" id="KOG2953">
    <property type="taxonomic scope" value="Eukaryota"/>
</dbReference>
<feature type="compositionally biased region" description="Acidic residues" evidence="1">
    <location>
        <begin position="191"/>
        <end position="209"/>
    </location>
</feature>
<organism evidence="3">
    <name type="scientific">Candida tenuis (strain ATCC 10573 / BCRC 21748 / CBS 615 / JCM 9827 / NBRC 10315 / NRRL Y-1498 / VKM Y-70)</name>
    <name type="common">Yeast</name>
    <name type="synonym">Yamadazyma tenuis</name>
    <dbReference type="NCBI Taxonomy" id="590646"/>
    <lineage>
        <taxon>Eukaryota</taxon>
        <taxon>Fungi</taxon>
        <taxon>Dikarya</taxon>
        <taxon>Ascomycota</taxon>
        <taxon>Saccharomycotina</taxon>
        <taxon>Pichiomycetes</taxon>
        <taxon>Debaryomycetaceae</taxon>
        <taxon>Yamadazyma</taxon>
    </lineage>
</organism>
<dbReference type="Proteomes" id="UP000000707">
    <property type="component" value="Unassembled WGS sequence"/>
</dbReference>
<dbReference type="InterPro" id="IPR036867">
    <property type="entry name" value="R3H_dom_sf"/>
</dbReference>
<evidence type="ECO:0000313" key="3">
    <source>
        <dbReference type="Proteomes" id="UP000000707"/>
    </source>
</evidence>
<gene>
    <name evidence="2" type="ORF">CANTEDRAFT_115884</name>
</gene>
<keyword evidence="3" id="KW-1185">Reference proteome</keyword>
<protein>
    <recommendedName>
        <fullName evidence="4">R3H domain-containing protein</fullName>
    </recommendedName>
</protein>
<name>G3B8S9_CANTC</name>
<dbReference type="SUPFAM" id="SSF82708">
    <property type="entry name" value="R3H domain"/>
    <property type="match status" value="1"/>
</dbReference>
<dbReference type="HOGENOM" id="CLU_676137_0_0_1"/>
<feature type="region of interest" description="Disordered" evidence="1">
    <location>
        <begin position="185"/>
        <end position="219"/>
    </location>
</feature>
<feature type="region of interest" description="Disordered" evidence="1">
    <location>
        <begin position="312"/>
        <end position="342"/>
    </location>
</feature>
<dbReference type="Gene3D" id="3.30.1370.50">
    <property type="entry name" value="R3H-like domain"/>
    <property type="match status" value="1"/>
</dbReference>
<evidence type="ECO:0000313" key="2">
    <source>
        <dbReference type="EMBL" id="EGV62916.1"/>
    </source>
</evidence>
<feature type="region of interest" description="Disordered" evidence="1">
    <location>
        <begin position="110"/>
        <end position="171"/>
    </location>
</feature>
<dbReference type="EMBL" id="GL996527">
    <property type="protein sequence ID" value="EGV62915.1"/>
    <property type="molecule type" value="Genomic_DNA"/>
</dbReference>
<accession>G3B8S9</accession>
<proteinExistence type="predicted"/>
<sequence>MEIIPETITSALEKSRERTFLLKLETDLIKFISSLSTNTNREYIIGPHILINSYFRLLGHQLCNYYSLSHWNLANCSISVGPTEDVDYGVISSDISLGKKKTLKVYLNPSSPPKVADTNSNPDIKQVARILKPRRIMKSEGTESSSSITTSSLGSATPTSLQEDSGKLHDDRETREALYLKIRQEIFQKDNEEDDDSDSGSDGEFEGTESDYSSNTSFDKLHRSVYDQRYPPETPLESPITMSQYSAPQMMSPASYCPIIPGGSYQTNYQTNYGHYSNAPAYFIPMPVYGNYGVQYDKETERKLLNNPYIIIPDTNHNRRKPKRHSSNYHGSNDAQSKQKDK</sequence>
<dbReference type="EMBL" id="GL996527">
    <property type="protein sequence ID" value="EGV62916.1"/>
    <property type="molecule type" value="Genomic_DNA"/>
</dbReference>
<evidence type="ECO:0000256" key="1">
    <source>
        <dbReference type="SAM" id="MobiDB-lite"/>
    </source>
</evidence>